<name>A0A8S5LWT2_9CAUD</name>
<dbReference type="EMBL" id="BK014756">
    <property type="protein sequence ID" value="DAD74259.1"/>
    <property type="molecule type" value="Genomic_DNA"/>
</dbReference>
<protein>
    <submittedName>
        <fullName evidence="1">Uncharacterized protein</fullName>
    </submittedName>
</protein>
<sequence>MDKLILSPYTMMTMPYRARYLSPVLSFIYKSDGKDGWGIDYDHSTDLLSISMPFDIGGFVAISRVAENIQNFIEESWVMSVLNRLNITDEKPITIVKEILAHVYAIAKESLNRDDVYYYLCKYAELEPTHNPATIDWPHKLRESLDQMYLILSRLPHGVAIREQGRLGSMIATINDSYRCLLFTEEKRLYPQLYVVDLATREPFILRISQQGFIRSKRIRRMNEVKRQLVDAVVGMADLERINTILSKTVATDFR</sequence>
<organism evidence="1">
    <name type="scientific">Myoviridae sp. cto1k8</name>
    <dbReference type="NCBI Taxonomy" id="2826694"/>
    <lineage>
        <taxon>Viruses</taxon>
        <taxon>Duplodnaviria</taxon>
        <taxon>Heunggongvirae</taxon>
        <taxon>Uroviricota</taxon>
        <taxon>Caudoviricetes</taxon>
    </lineage>
</organism>
<accession>A0A8S5LWT2</accession>
<evidence type="ECO:0000313" key="1">
    <source>
        <dbReference type="EMBL" id="DAD74259.1"/>
    </source>
</evidence>
<proteinExistence type="predicted"/>
<reference evidence="1" key="1">
    <citation type="journal article" date="2021" name="Proc. Natl. Acad. Sci. U.S.A.">
        <title>A Catalog of Tens of Thousands of Viruses from Human Metagenomes Reveals Hidden Associations with Chronic Diseases.</title>
        <authorList>
            <person name="Tisza M.J."/>
            <person name="Buck C.B."/>
        </authorList>
    </citation>
    <scope>NUCLEOTIDE SEQUENCE</scope>
    <source>
        <strain evidence="1">Cto1k8</strain>
    </source>
</reference>